<dbReference type="Proteomes" id="UP000310597">
    <property type="component" value="Unassembled WGS sequence"/>
</dbReference>
<dbReference type="OrthoDB" id="7065440at2"/>
<proteinExistence type="predicted"/>
<comment type="caution">
    <text evidence="1">The sequence shown here is derived from an EMBL/GenBank/DDBJ whole genome shotgun (WGS) entry which is preliminary data.</text>
</comment>
<reference evidence="1 2" key="1">
    <citation type="submission" date="2019-04" db="EMBL/GenBank/DDBJ databases">
        <title>Draft Whole-Genome sequence of the purple photosynthetic bacterium Rhodobacter capsulatus SP108 with an indigenous class A beta-lactamase.</title>
        <authorList>
            <person name="Robertson S."/>
            <person name="Meyer T.E."/>
            <person name="Kyndt J.A."/>
        </authorList>
    </citation>
    <scope>NUCLEOTIDE SEQUENCE [LARGE SCALE GENOMIC DNA]</scope>
    <source>
        <strain evidence="1 2">SP108</strain>
    </source>
</reference>
<protein>
    <submittedName>
        <fullName evidence="1">Uncharacterized protein</fullName>
    </submittedName>
</protein>
<organism evidence="1 2">
    <name type="scientific">Rhodobacter capsulatus</name>
    <name type="common">Rhodopseudomonas capsulata</name>
    <dbReference type="NCBI Taxonomy" id="1061"/>
    <lineage>
        <taxon>Bacteria</taxon>
        <taxon>Pseudomonadati</taxon>
        <taxon>Pseudomonadota</taxon>
        <taxon>Alphaproteobacteria</taxon>
        <taxon>Rhodobacterales</taxon>
        <taxon>Rhodobacter group</taxon>
        <taxon>Rhodobacter</taxon>
    </lineage>
</organism>
<dbReference type="AlphaFoldDB" id="A0A4U1JNV5"/>
<sequence>MAICDKCGGEIAFRYVDGVLRPLHIGGGLCDGLERVTEPVPRHGWTHDCYLDPNASCPVCGARVYFYQSRHGGRVLFDDVGWPWPKHGCTDDDQRSIRVKRAPSGRSRVFRDKSGALLKIYDLDDIEDRGRNYLLVLRNQMTGSRVRVLVGKTRLSQGNIRLADFQDAPSIVVHEFEQGASHIRLDFVCVRLGKVARVKLRAAR</sequence>
<name>A0A4U1JNV5_RHOCA</name>
<dbReference type="EMBL" id="SWJZ01000058">
    <property type="protein sequence ID" value="TKD17632.1"/>
    <property type="molecule type" value="Genomic_DNA"/>
</dbReference>
<gene>
    <name evidence="1" type="ORF">FBT96_13570</name>
</gene>
<accession>A0A4U1JNV5</accession>
<evidence type="ECO:0000313" key="2">
    <source>
        <dbReference type="Proteomes" id="UP000310597"/>
    </source>
</evidence>
<evidence type="ECO:0000313" key="1">
    <source>
        <dbReference type="EMBL" id="TKD17632.1"/>
    </source>
</evidence>